<keyword evidence="9" id="KW-1185">Reference proteome</keyword>
<evidence type="ECO:0000259" key="6">
    <source>
        <dbReference type="PROSITE" id="PS50097"/>
    </source>
</evidence>
<dbReference type="PROSITE" id="PS50097">
    <property type="entry name" value="BTB"/>
    <property type="match status" value="1"/>
</dbReference>
<evidence type="ECO:0000256" key="3">
    <source>
        <dbReference type="PROSITE-ProRule" id="PRU00982"/>
    </source>
</evidence>
<dbReference type="InterPro" id="IPR027356">
    <property type="entry name" value="NPH3_dom"/>
</dbReference>
<dbReference type="InterPro" id="IPR000210">
    <property type="entry name" value="BTB/POZ_dom"/>
</dbReference>
<gene>
    <name evidence="8" type="ORF">LSAT_V11C500244660</name>
</gene>
<feature type="domain" description="NPH3" evidence="7">
    <location>
        <begin position="252"/>
        <end position="548"/>
    </location>
</feature>
<dbReference type="Pfam" id="PF00651">
    <property type="entry name" value="BTB"/>
    <property type="match status" value="1"/>
</dbReference>
<evidence type="ECO:0000256" key="4">
    <source>
        <dbReference type="SAM" id="Coils"/>
    </source>
</evidence>
<dbReference type="EMBL" id="NBSK02000005">
    <property type="protein sequence ID" value="KAJ0205320.1"/>
    <property type="molecule type" value="Genomic_DNA"/>
</dbReference>
<feature type="coiled-coil region" evidence="4">
    <location>
        <begin position="578"/>
        <end position="612"/>
    </location>
</feature>
<dbReference type="PANTHER" id="PTHR32370">
    <property type="entry name" value="OS12G0117600 PROTEIN"/>
    <property type="match status" value="1"/>
</dbReference>
<dbReference type="InterPro" id="IPR043454">
    <property type="entry name" value="NPH3/RPT2-like"/>
</dbReference>
<dbReference type="PROSITE" id="PS51649">
    <property type="entry name" value="NPH3"/>
    <property type="match status" value="1"/>
</dbReference>
<evidence type="ECO:0000256" key="2">
    <source>
        <dbReference type="ARBA" id="ARBA00022786"/>
    </source>
</evidence>
<dbReference type="Pfam" id="PF03000">
    <property type="entry name" value="NPH3"/>
    <property type="match status" value="1"/>
</dbReference>
<organism evidence="8 9">
    <name type="scientific">Lactuca sativa</name>
    <name type="common">Garden lettuce</name>
    <dbReference type="NCBI Taxonomy" id="4236"/>
    <lineage>
        <taxon>Eukaryota</taxon>
        <taxon>Viridiplantae</taxon>
        <taxon>Streptophyta</taxon>
        <taxon>Embryophyta</taxon>
        <taxon>Tracheophyta</taxon>
        <taxon>Spermatophyta</taxon>
        <taxon>Magnoliopsida</taxon>
        <taxon>eudicotyledons</taxon>
        <taxon>Gunneridae</taxon>
        <taxon>Pentapetalae</taxon>
        <taxon>asterids</taxon>
        <taxon>campanulids</taxon>
        <taxon>Asterales</taxon>
        <taxon>Asteraceae</taxon>
        <taxon>Cichorioideae</taxon>
        <taxon>Cichorieae</taxon>
        <taxon>Lactucinae</taxon>
        <taxon>Lactuca</taxon>
    </lineage>
</organism>
<evidence type="ECO:0000313" key="9">
    <source>
        <dbReference type="Proteomes" id="UP000235145"/>
    </source>
</evidence>
<dbReference type="SUPFAM" id="SSF54695">
    <property type="entry name" value="POZ domain"/>
    <property type="match status" value="1"/>
</dbReference>
<dbReference type="Gene3D" id="3.30.710.10">
    <property type="entry name" value="Potassium Channel Kv1.1, Chain A"/>
    <property type="match status" value="1"/>
</dbReference>
<comment type="pathway">
    <text evidence="1">Protein modification; protein ubiquitination.</text>
</comment>
<sequence>MLSVHMILNKKKEKKNENFKSYKTLDQYKSYKTQPYEDTIPMHSSVLMAHPHCPEIDDAAPMQHHNLVVPLTLTSIAESFEKKGHSWFAVSQLPSDLTVKVDDITFYVHKYPLLSRCAYVGQIDLQPSISNKDYELKLQNFPGGAETFEIVMKFCYGLPVSLNPRNAAPLRCAAEFLDMTEELEDGNLISKTESFLTLVVFSSWKDSITVLKSCENLSPWAENLQIVRRCCDSIAWAAEGNFTTIETASEQSRWLNDVATLRIDIFLKIITSMTLKGLRPDLLGSCITIYAEKWLIGTDHGDIEPSKRYTNGKNERQWSILPGRSPELELGQYPEQRRIIESLVSILPHKKDAISCKFLLWMLKMAMVYSVSPAFVSELEKRIGMVLENASVYDLLIPGYTTAGEQGKQVILTAEQTLYNVDAVRRILEYYLMHGQQQQTQSHHKASISKLLDNYLAEIAGDPNLSATKFQVIAESLPDNARLCDDGLYRAIDIYLKAHPSLSEHDRRRLCRAMECQKLSIDACTHAARNDRLPVRTVMQVLLAEQLKLREEMHKKQLAGNVDSSQQEDNCASPKEEIKMLKLEQEKMMDLIKELQTDYTNLQQDCEKMRNKQNALSGWILGWHKIKRSTLFQGRFDTNENRDEKVKDREGKEKEKRISSMLRLKRRQSMS</sequence>
<name>A0A9R1VIC7_LACSA</name>
<protein>
    <recommendedName>
        <fullName evidence="10">NPH3 domain-containing protein</fullName>
    </recommendedName>
</protein>
<keyword evidence="2" id="KW-0833">Ubl conjugation pathway</keyword>
<evidence type="ECO:0000256" key="5">
    <source>
        <dbReference type="SAM" id="MobiDB-lite"/>
    </source>
</evidence>
<evidence type="ECO:0000313" key="8">
    <source>
        <dbReference type="EMBL" id="KAJ0205320.1"/>
    </source>
</evidence>
<evidence type="ECO:0000256" key="1">
    <source>
        <dbReference type="ARBA" id="ARBA00004906"/>
    </source>
</evidence>
<evidence type="ECO:0000259" key="7">
    <source>
        <dbReference type="PROSITE" id="PS51649"/>
    </source>
</evidence>
<accession>A0A9R1VIC7</accession>
<evidence type="ECO:0008006" key="10">
    <source>
        <dbReference type="Google" id="ProtNLM"/>
    </source>
</evidence>
<comment type="similarity">
    <text evidence="3">Belongs to the NPH3 family.</text>
</comment>
<comment type="caution">
    <text evidence="8">The sequence shown here is derived from an EMBL/GenBank/DDBJ whole genome shotgun (WGS) entry which is preliminary data.</text>
</comment>
<dbReference type="Proteomes" id="UP000235145">
    <property type="component" value="Unassembled WGS sequence"/>
</dbReference>
<feature type="region of interest" description="Disordered" evidence="5">
    <location>
        <begin position="637"/>
        <end position="671"/>
    </location>
</feature>
<feature type="compositionally biased region" description="Basic and acidic residues" evidence="5">
    <location>
        <begin position="637"/>
        <end position="658"/>
    </location>
</feature>
<keyword evidence="4" id="KW-0175">Coiled coil</keyword>
<dbReference type="AlphaFoldDB" id="A0A9R1VIC7"/>
<reference evidence="8 9" key="1">
    <citation type="journal article" date="2017" name="Nat. Commun.">
        <title>Genome assembly with in vitro proximity ligation data and whole-genome triplication in lettuce.</title>
        <authorList>
            <person name="Reyes-Chin-Wo S."/>
            <person name="Wang Z."/>
            <person name="Yang X."/>
            <person name="Kozik A."/>
            <person name="Arikit S."/>
            <person name="Song C."/>
            <person name="Xia L."/>
            <person name="Froenicke L."/>
            <person name="Lavelle D.O."/>
            <person name="Truco M.J."/>
            <person name="Xia R."/>
            <person name="Zhu S."/>
            <person name="Xu C."/>
            <person name="Xu H."/>
            <person name="Xu X."/>
            <person name="Cox K."/>
            <person name="Korf I."/>
            <person name="Meyers B.C."/>
            <person name="Michelmore R.W."/>
        </authorList>
    </citation>
    <scope>NUCLEOTIDE SEQUENCE [LARGE SCALE GENOMIC DNA]</scope>
    <source>
        <strain evidence="9">cv. Salinas</strain>
        <tissue evidence="8">Seedlings</tissue>
    </source>
</reference>
<feature type="domain" description="BTB" evidence="6">
    <location>
        <begin position="95"/>
        <end position="164"/>
    </location>
</feature>
<dbReference type="InterPro" id="IPR011333">
    <property type="entry name" value="SKP1/BTB/POZ_sf"/>
</dbReference>
<proteinExistence type="inferred from homology"/>